<organism evidence="1 2">
    <name type="scientific">Vararia minispora EC-137</name>
    <dbReference type="NCBI Taxonomy" id="1314806"/>
    <lineage>
        <taxon>Eukaryota</taxon>
        <taxon>Fungi</taxon>
        <taxon>Dikarya</taxon>
        <taxon>Basidiomycota</taxon>
        <taxon>Agaricomycotina</taxon>
        <taxon>Agaricomycetes</taxon>
        <taxon>Russulales</taxon>
        <taxon>Lachnocladiaceae</taxon>
        <taxon>Vararia</taxon>
    </lineage>
</organism>
<dbReference type="Proteomes" id="UP000814128">
    <property type="component" value="Unassembled WGS sequence"/>
</dbReference>
<reference evidence="1" key="2">
    <citation type="journal article" date="2022" name="New Phytol.">
        <title>Evolutionary transition to the ectomycorrhizal habit in the genomes of a hyperdiverse lineage of mushroom-forming fungi.</title>
        <authorList>
            <person name="Looney B."/>
            <person name="Miyauchi S."/>
            <person name="Morin E."/>
            <person name="Drula E."/>
            <person name="Courty P.E."/>
            <person name="Kohler A."/>
            <person name="Kuo A."/>
            <person name="LaButti K."/>
            <person name="Pangilinan J."/>
            <person name="Lipzen A."/>
            <person name="Riley R."/>
            <person name="Andreopoulos W."/>
            <person name="He G."/>
            <person name="Johnson J."/>
            <person name="Nolan M."/>
            <person name="Tritt A."/>
            <person name="Barry K.W."/>
            <person name="Grigoriev I.V."/>
            <person name="Nagy L.G."/>
            <person name="Hibbett D."/>
            <person name="Henrissat B."/>
            <person name="Matheny P.B."/>
            <person name="Labbe J."/>
            <person name="Martin F.M."/>
        </authorList>
    </citation>
    <scope>NUCLEOTIDE SEQUENCE</scope>
    <source>
        <strain evidence="1">EC-137</strain>
    </source>
</reference>
<gene>
    <name evidence="1" type="ORF">K488DRAFT_90252</name>
</gene>
<proteinExistence type="predicted"/>
<evidence type="ECO:0000313" key="1">
    <source>
        <dbReference type="EMBL" id="KAI0027975.1"/>
    </source>
</evidence>
<comment type="caution">
    <text evidence="1">The sequence shown here is derived from an EMBL/GenBank/DDBJ whole genome shotgun (WGS) entry which is preliminary data.</text>
</comment>
<evidence type="ECO:0000313" key="2">
    <source>
        <dbReference type="Proteomes" id="UP000814128"/>
    </source>
</evidence>
<protein>
    <submittedName>
        <fullName evidence="1">Uncharacterized protein</fullName>
    </submittedName>
</protein>
<reference evidence="1" key="1">
    <citation type="submission" date="2021-02" db="EMBL/GenBank/DDBJ databases">
        <authorList>
            <consortium name="DOE Joint Genome Institute"/>
            <person name="Ahrendt S."/>
            <person name="Looney B.P."/>
            <person name="Miyauchi S."/>
            <person name="Morin E."/>
            <person name="Drula E."/>
            <person name="Courty P.E."/>
            <person name="Chicoki N."/>
            <person name="Fauchery L."/>
            <person name="Kohler A."/>
            <person name="Kuo A."/>
            <person name="Labutti K."/>
            <person name="Pangilinan J."/>
            <person name="Lipzen A."/>
            <person name="Riley R."/>
            <person name="Andreopoulos W."/>
            <person name="He G."/>
            <person name="Johnson J."/>
            <person name="Barry K.W."/>
            <person name="Grigoriev I.V."/>
            <person name="Nagy L."/>
            <person name="Hibbett D."/>
            <person name="Henrissat B."/>
            <person name="Matheny P.B."/>
            <person name="Labbe J."/>
            <person name="Martin F."/>
        </authorList>
    </citation>
    <scope>NUCLEOTIDE SEQUENCE</scope>
    <source>
        <strain evidence="1">EC-137</strain>
    </source>
</reference>
<keyword evidence="2" id="KW-1185">Reference proteome</keyword>
<sequence length="316" mass="35137">MAEHVIQEGFYTFNTIVADAFMTWRVCVVWDKRAIITTPFVVLNVVTTIFACLFMQTLARIGPDPQAFFSRGAEWRIIAFWTTSFITQSAGTFLIAWRNWSTPVVVSAAVRRSRHRPGFILGIIIDSGAIYSLVVLLTLVTYLRKLAAGGIMGGILGQISTTVPLSIILRERYKEMTAMELTAGSIIVAESHSLPTLRTSNDGVVIQVRQSMHKVIDPTTTVEYAAVRVAVYAKHDPPKNATWGIKPIDYREKKLLGYEIQGLPIDERDERQGSVQARADASDGDNEDRRGGLPTPVLVQYLPHAVLTESHRLPLI</sequence>
<accession>A0ACB8Q8I8</accession>
<dbReference type="EMBL" id="MU273811">
    <property type="protein sequence ID" value="KAI0027975.1"/>
    <property type="molecule type" value="Genomic_DNA"/>
</dbReference>
<name>A0ACB8Q8I8_9AGAM</name>